<dbReference type="SUPFAM" id="SSF50978">
    <property type="entry name" value="WD40 repeat-like"/>
    <property type="match status" value="1"/>
</dbReference>
<evidence type="ECO:0000256" key="11">
    <source>
        <dbReference type="PROSITE-ProRule" id="PRU01006"/>
    </source>
</evidence>
<dbReference type="InterPro" id="IPR001841">
    <property type="entry name" value="Znf_RING"/>
</dbReference>
<dbReference type="PROSITE" id="PS50089">
    <property type="entry name" value="ZF_RING_2"/>
    <property type="match status" value="1"/>
</dbReference>
<dbReference type="SMART" id="SM00184">
    <property type="entry name" value="RING"/>
    <property type="match status" value="1"/>
</dbReference>
<keyword evidence="5 10" id="KW-0863">Zinc-finger</keyword>
<dbReference type="InterPro" id="IPR015943">
    <property type="entry name" value="WD40/YVTN_repeat-like_dom_sf"/>
</dbReference>
<comment type="caution">
    <text evidence="13">The sequence shown here is derived from an EMBL/GenBank/DDBJ whole genome shotgun (WGS) entry which is preliminary data.</text>
</comment>
<dbReference type="SUPFAM" id="SSF57850">
    <property type="entry name" value="RING/U-box"/>
    <property type="match status" value="1"/>
</dbReference>
<evidence type="ECO:0000256" key="8">
    <source>
        <dbReference type="ARBA" id="ARBA00023136"/>
    </source>
</evidence>
<reference evidence="13 14" key="1">
    <citation type="journal article" date="2023" name="BMC Biol.">
        <title>The compact genome of the sponge Oopsacas minuta (Hexactinellida) is lacking key metazoan core genes.</title>
        <authorList>
            <person name="Santini S."/>
            <person name="Schenkelaars Q."/>
            <person name="Jourda C."/>
            <person name="Duchesne M."/>
            <person name="Belahbib H."/>
            <person name="Rocher C."/>
            <person name="Selva M."/>
            <person name="Riesgo A."/>
            <person name="Vervoort M."/>
            <person name="Leys S.P."/>
            <person name="Kodjabachian L."/>
            <person name="Le Bivic A."/>
            <person name="Borchiellini C."/>
            <person name="Claverie J.M."/>
            <person name="Renard E."/>
        </authorList>
    </citation>
    <scope>NUCLEOTIDE SEQUENCE [LARGE SCALE GENOMIC DNA]</scope>
    <source>
        <strain evidence="13">SPO-2</strain>
    </source>
</reference>
<keyword evidence="7" id="KW-0653">Protein transport</keyword>
<evidence type="ECO:0000256" key="3">
    <source>
        <dbReference type="ARBA" id="ARBA00022448"/>
    </source>
</evidence>
<evidence type="ECO:0000313" key="13">
    <source>
        <dbReference type="EMBL" id="KAI6646917.1"/>
    </source>
</evidence>
<dbReference type="PANTHER" id="PTHR23323">
    <property type="entry name" value="VACUOLAR PROTEIN SORTING-ASSOCIATED PROTEIN"/>
    <property type="match status" value="1"/>
</dbReference>
<dbReference type="Proteomes" id="UP001165289">
    <property type="component" value="Unassembled WGS sequence"/>
</dbReference>
<feature type="repeat" description="CHCR" evidence="11">
    <location>
        <begin position="554"/>
        <end position="715"/>
    </location>
</feature>
<dbReference type="EMBL" id="JAKMXF010000350">
    <property type="protein sequence ID" value="KAI6646917.1"/>
    <property type="molecule type" value="Genomic_DNA"/>
</dbReference>
<evidence type="ECO:0000256" key="10">
    <source>
        <dbReference type="PROSITE-ProRule" id="PRU00175"/>
    </source>
</evidence>
<dbReference type="GO" id="GO:0008270">
    <property type="term" value="F:zinc ion binding"/>
    <property type="evidence" value="ECO:0007669"/>
    <property type="project" value="UniProtKB-KW"/>
</dbReference>
<dbReference type="AlphaFoldDB" id="A0AAV7JDR5"/>
<dbReference type="GO" id="GO:0030674">
    <property type="term" value="F:protein-macromolecule adaptor activity"/>
    <property type="evidence" value="ECO:0007669"/>
    <property type="project" value="TreeGrafter"/>
</dbReference>
<dbReference type="GO" id="GO:0007033">
    <property type="term" value="P:vacuole organization"/>
    <property type="evidence" value="ECO:0007669"/>
    <property type="project" value="TreeGrafter"/>
</dbReference>
<feature type="domain" description="RING-type" evidence="12">
    <location>
        <begin position="800"/>
        <end position="837"/>
    </location>
</feature>
<sequence length="891" mass="101982">MAYTWKTCKIFEKEQLMEPDSQHSFDKLANIEITSVSGGSGQIVFGDSTGYLHCLNNRYQLVKHPAFELCVTNLYQLKQHNVLVSAGKDEEGNSPLIKVWDFEKDKLGSPVCARTIRVNTGKEVPSISCLSAHENMNMIAVGSHQGTVTLIRGNLTKDRSSKQRVIDTGANPITGLGFKQLGQSILLYVSTSDQILSYILTSKDAMCVLDAPGCKFNCSTMSDHTQDFRFVVGRNEAVYFYTPKEKGQCLAFEGEKKLLRWFRGHLVVVSAANRQPLGSAFMHMTSEGQRESVNLSIYDIKNSFVAFTGTFHGGVVDVVGEWGCLFVVTRDHKLVRLEEFDMQSKLQALFKKNMYPVAISLAESQSYADGLMDIFTQYGDHLYQKGDYDGAMMQYKRTIGKLEPSYVIRKYLDTDRTHNLTDYLESLHKHAKATPDHTTLLLNCYTKLKDVTKLETFITTSKEINFDVVTAIKVCRQAGYLQQGLSLARQFHEHEWYLRIQLEDNKDYEDALRYIEGLSFSEIESNLIIYGKKLVAELPHETTLLVKKICTGLATDDAPQKMRKSNPEKFLHIFINCPNLFLEFLEEIVEDNPDASSTIYNTLLELNLRHYSLDTGGTPEELNQREQRILQILQNRAAKYDLDHALMLAQVHDFRAGILYLYEKAKLFQQIVVYHMEKQNYVQVIDTCKKHGTRDSSLWVKALTYFASRPDCKTQLREVLEHIERQKLLPLLVVVQILSESPSTSLQLVKDLISKHLQSEEERIQEDEKHIKKYVDDTRQMQQRIENLKVSATIFQITKCSLCNNKLFPPSVHFLCQHSYHQSCVEDEGEYLCPLCHEENQKVLDIIRQQEQNVNVNEQFHKQLQATSDGFSVVAEYFGRGVMNMTHNLRS</sequence>
<keyword evidence="6" id="KW-0862">Zinc</keyword>
<dbReference type="InterPro" id="IPR000547">
    <property type="entry name" value="Clathrin_H-chain/VPS_repeat"/>
</dbReference>
<dbReference type="InterPro" id="IPR013083">
    <property type="entry name" value="Znf_RING/FYVE/PHD"/>
</dbReference>
<dbReference type="GO" id="GO:0030897">
    <property type="term" value="C:HOPS complex"/>
    <property type="evidence" value="ECO:0007669"/>
    <property type="project" value="TreeGrafter"/>
</dbReference>
<dbReference type="Pfam" id="PF23356">
    <property type="entry name" value="TPR_PEP5_VPS11"/>
    <property type="match status" value="1"/>
</dbReference>
<name>A0AAV7JDR5_9METZ</name>
<dbReference type="GO" id="GO:0007032">
    <property type="term" value="P:endosome organization"/>
    <property type="evidence" value="ECO:0007669"/>
    <property type="project" value="TreeGrafter"/>
</dbReference>
<dbReference type="GO" id="GO:0006886">
    <property type="term" value="P:intracellular protein transport"/>
    <property type="evidence" value="ECO:0007669"/>
    <property type="project" value="UniProtKB-UniRule"/>
</dbReference>
<dbReference type="Pfam" id="PF23341">
    <property type="entry name" value="PEP5_VPS11_N"/>
    <property type="match status" value="1"/>
</dbReference>
<dbReference type="GO" id="GO:0031902">
    <property type="term" value="C:late endosome membrane"/>
    <property type="evidence" value="ECO:0007669"/>
    <property type="project" value="UniProtKB-SubCell"/>
</dbReference>
<keyword evidence="4" id="KW-0479">Metal-binding</keyword>
<keyword evidence="3" id="KW-0813">Transport</keyword>
<protein>
    <recommendedName>
        <fullName evidence="9">Vacuolar protein sorting-associated protein 11 homolog</fullName>
    </recommendedName>
</protein>
<dbReference type="CDD" id="cd16688">
    <property type="entry name" value="RING-H2_Vps11"/>
    <property type="match status" value="1"/>
</dbReference>
<dbReference type="GO" id="GO:0006904">
    <property type="term" value="P:vesicle docking involved in exocytosis"/>
    <property type="evidence" value="ECO:0007669"/>
    <property type="project" value="TreeGrafter"/>
</dbReference>
<comment type="similarity">
    <text evidence="2 9">Belongs to the VPS11 family.</text>
</comment>
<dbReference type="PIRSF" id="PIRSF007860">
    <property type="entry name" value="VPS11"/>
    <property type="match status" value="1"/>
</dbReference>
<evidence type="ECO:0000256" key="2">
    <source>
        <dbReference type="ARBA" id="ARBA00007070"/>
    </source>
</evidence>
<evidence type="ECO:0000256" key="7">
    <source>
        <dbReference type="ARBA" id="ARBA00022927"/>
    </source>
</evidence>
<dbReference type="PANTHER" id="PTHR23323:SF24">
    <property type="entry name" value="VACUOLAR PROTEIN SORTING-ASSOCIATED PROTEIN 11 HOMOLOG"/>
    <property type="match status" value="1"/>
</dbReference>
<dbReference type="Pfam" id="PF12451">
    <property type="entry name" value="VPS11_C"/>
    <property type="match status" value="1"/>
</dbReference>
<evidence type="ECO:0000256" key="5">
    <source>
        <dbReference type="ARBA" id="ARBA00022771"/>
    </source>
</evidence>
<dbReference type="Gene3D" id="3.30.40.10">
    <property type="entry name" value="Zinc/RING finger domain, C3HC4 (zinc finger)"/>
    <property type="match status" value="1"/>
</dbReference>
<comment type="subcellular location">
    <subcellularLocation>
        <location evidence="1">Late endosome membrane</location>
        <topology evidence="1">Peripheral membrane protein</topology>
        <orientation evidence="1">Cytoplasmic side</orientation>
    </subcellularLocation>
</comment>
<dbReference type="PROSITE" id="PS50236">
    <property type="entry name" value="CHCR"/>
    <property type="match status" value="2"/>
</dbReference>
<keyword evidence="8 9" id="KW-0472">Membrane</keyword>
<evidence type="ECO:0000256" key="4">
    <source>
        <dbReference type="ARBA" id="ARBA00022723"/>
    </source>
</evidence>
<evidence type="ECO:0000259" key="12">
    <source>
        <dbReference type="PROSITE" id="PS50089"/>
    </source>
</evidence>
<feature type="repeat" description="CHCR" evidence="11">
    <location>
        <begin position="395"/>
        <end position="543"/>
    </location>
</feature>
<dbReference type="InterPro" id="IPR036322">
    <property type="entry name" value="WD40_repeat_dom_sf"/>
</dbReference>
<gene>
    <name evidence="13" type="ORF">LOD99_9109</name>
</gene>
<dbReference type="GO" id="GO:0048284">
    <property type="term" value="P:organelle fusion"/>
    <property type="evidence" value="ECO:0007669"/>
    <property type="project" value="TreeGrafter"/>
</dbReference>
<evidence type="ECO:0000313" key="14">
    <source>
        <dbReference type="Proteomes" id="UP001165289"/>
    </source>
</evidence>
<dbReference type="InterPro" id="IPR016528">
    <property type="entry name" value="VPS11"/>
</dbReference>
<organism evidence="13 14">
    <name type="scientific">Oopsacas minuta</name>
    <dbReference type="NCBI Taxonomy" id="111878"/>
    <lineage>
        <taxon>Eukaryota</taxon>
        <taxon>Metazoa</taxon>
        <taxon>Porifera</taxon>
        <taxon>Hexactinellida</taxon>
        <taxon>Hexasterophora</taxon>
        <taxon>Lyssacinosida</taxon>
        <taxon>Leucopsacidae</taxon>
        <taxon>Oopsacas</taxon>
    </lineage>
</organism>
<dbReference type="InterPro" id="IPR024763">
    <property type="entry name" value="VPS11_C"/>
</dbReference>
<accession>A0AAV7JDR5</accession>
<evidence type="ECO:0000256" key="6">
    <source>
        <dbReference type="ARBA" id="ARBA00022833"/>
    </source>
</evidence>
<evidence type="ECO:0000256" key="1">
    <source>
        <dbReference type="ARBA" id="ARBA00004492"/>
    </source>
</evidence>
<evidence type="ECO:0000256" key="9">
    <source>
        <dbReference type="PIRNR" id="PIRNR007860"/>
    </source>
</evidence>
<dbReference type="InterPro" id="IPR057308">
    <property type="entry name" value="CHCR_PEP5_VPS11"/>
</dbReference>
<keyword evidence="14" id="KW-1185">Reference proteome</keyword>
<dbReference type="Gene3D" id="2.130.10.10">
    <property type="entry name" value="YVTN repeat-like/Quinoprotein amine dehydrogenase"/>
    <property type="match status" value="1"/>
</dbReference>
<dbReference type="InterPro" id="IPR057307">
    <property type="entry name" value="PEP5_VPS11_N"/>
</dbReference>
<proteinExistence type="inferred from homology"/>